<feature type="non-terminal residue" evidence="1">
    <location>
        <position position="40"/>
    </location>
</feature>
<dbReference type="Proteomes" id="UP000483142">
    <property type="component" value="Unassembled WGS sequence"/>
</dbReference>
<accession>A0A6G0GJJ1</accession>
<sequence length="40" mass="4573">MASNESFKQAIKAYLDKRAEEDSLFAPKYANEKKSIDECC</sequence>
<comment type="caution">
    <text evidence="1">The sequence shown here is derived from an EMBL/GenBank/DDBJ whole genome shotgun (WGS) entry which is preliminary data.</text>
</comment>
<dbReference type="EMBL" id="WDBZ01000016">
    <property type="protein sequence ID" value="KAB6453307.1"/>
    <property type="molecule type" value="Genomic_DNA"/>
</dbReference>
<dbReference type="EMBL" id="WDBZ01000048">
    <property type="protein sequence ID" value="KAB6448080.1"/>
    <property type="molecule type" value="Genomic_DNA"/>
</dbReference>
<name>A0A6G0GJJ1_PHOVU</name>
<dbReference type="Proteomes" id="UP000468344">
    <property type="component" value="Unassembled WGS sequence"/>
</dbReference>
<evidence type="ECO:0000313" key="4">
    <source>
        <dbReference type="Proteomes" id="UP000468344"/>
    </source>
</evidence>
<gene>
    <name evidence="3" type="ORF">GAZ06_09260</name>
    <name evidence="2" type="ORF">GAZ09_09090</name>
    <name evidence="1" type="ORF">GAZ09_18905</name>
</gene>
<evidence type="ECO:0000313" key="5">
    <source>
        <dbReference type="Proteomes" id="UP000483142"/>
    </source>
</evidence>
<dbReference type="RefSeq" id="WP_272225380.1">
    <property type="nucleotide sequence ID" value="NZ_JBCHJB010000083.1"/>
</dbReference>
<proteinExistence type="predicted"/>
<dbReference type="EMBL" id="WDBY01000015">
    <property type="protein sequence ID" value="KAB6478318.1"/>
    <property type="molecule type" value="Genomic_DNA"/>
</dbReference>
<evidence type="ECO:0000313" key="2">
    <source>
        <dbReference type="EMBL" id="KAB6453307.1"/>
    </source>
</evidence>
<dbReference type="InterPro" id="IPR025624">
    <property type="entry name" value="PcfK"/>
</dbReference>
<dbReference type="AlphaFoldDB" id="A0A6G0GJJ1"/>
<protein>
    <submittedName>
        <fullName evidence="1">Uncharacterized protein</fullName>
    </submittedName>
</protein>
<evidence type="ECO:0000313" key="1">
    <source>
        <dbReference type="EMBL" id="KAB6448080.1"/>
    </source>
</evidence>
<organism evidence="1 5">
    <name type="scientific">Phocaeicola vulgatus</name>
    <name type="common">Bacteroides vulgatus</name>
    <dbReference type="NCBI Taxonomy" id="821"/>
    <lineage>
        <taxon>Bacteria</taxon>
        <taxon>Pseudomonadati</taxon>
        <taxon>Bacteroidota</taxon>
        <taxon>Bacteroidia</taxon>
        <taxon>Bacteroidales</taxon>
        <taxon>Bacteroidaceae</taxon>
        <taxon>Phocaeicola</taxon>
    </lineage>
</organism>
<dbReference type="Pfam" id="PF14058">
    <property type="entry name" value="PcfK"/>
    <property type="match status" value="1"/>
</dbReference>
<reference evidence="4 5" key="1">
    <citation type="journal article" date="2019" name="Nat. Med.">
        <title>A library of human gut bacterial isolates paired with longitudinal multiomics data enables mechanistic microbiome research.</title>
        <authorList>
            <person name="Poyet M."/>
            <person name="Groussin M."/>
            <person name="Gibbons S.M."/>
            <person name="Avila-Pacheco J."/>
            <person name="Jiang X."/>
            <person name="Kearney S.M."/>
            <person name="Perrotta A.R."/>
            <person name="Berdy B."/>
            <person name="Zhao S."/>
            <person name="Lieberman T.D."/>
            <person name="Swanson P.K."/>
            <person name="Smith M."/>
            <person name="Roesemann S."/>
            <person name="Alexander J.E."/>
            <person name="Rich S.A."/>
            <person name="Livny J."/>
            <person name="Vlamakis H."/>
            <person name="Clish C."/>
            <person name="Bullock K."/>
            <person name="Deik A."/>
            <person name="Scott J."/>
            <person name="Pierce K.A."/>
            <person name="Xavier R.J."/>
            <person name="Alm E.J."/>
        </authorList>
    </citation>
    <scope>NUCLEOTIDE SEQUENCE [LARGE SCALE GENOMIC DNA]</scope>
    <source>
        <strain evidence="3 4">BIOML-A140</strain>
        <strain evidence="1 5">BIOML-A141</strain>
    </source>
</reference>
<evidence type="ECO:0000313" key="3">
    <source>
        <dbReference type="EMBL" id="KAB6478318.1"/>
    </source>
</evidence>